<dbReference type="PANTHER" id="PTHR43884">
    <property type="entry name" value="ACYL-COA DEHYDROGENASE"/>
    <property type="match status" value="1"/>
</dbReference>
<evidence type="ECO:0000259" key="8">
    <source>
        <dbReference type="Pfam" id="PF00441"/>
    </source>
</evidence>
<comment type="cofactor">
    <cofactor evidence="1 7">
        <name>FAD</name>
        <dbReference type="ChEBI" id="CHEBI:57692"/>
    </cofactor>
</comment>
<dbReference type="Pfam" id="PF02770">
    <property type="entry name" value="Acyl-CoA_dh_M"/>
    <property type="match status" value="1"/>
</dbReference>
<dbReference type="SUPFAM" id="SSF56645">
    <property type="entry name" value="Acyl-CoA dehydrogenase NM domain-like"/>
    <property type="match status" value="1"/>
</dbReference>
<dbReference type="EMBL" id="CP001322">
    <property type="protein sequence ID" value="ACL05599.1"/>
    <property type="molecule type" value="Genomic_DNA"/>
</dbReference>
<reference evidence="11 12" key="1">
    <citation type="journal article" date="2012" name="Environ. Microbiol.">
        <title>The genome sequence of Desulfatibacillum alkenivorans AK-01: a blueprint for anaerobic alkane oxidation.</title>
        <authorList>
            <person name="Callaghan A.V."/>
            <person name="Morris B.E."/>
            <person name="Pereira I.A."/>
            <person name="McInerney M.J."/>
            <person name="Austin R.N."/>
            <person name="Groves J.T."/>
            <person name="Kukor J.J."/>
            <person name="Suflita J.M."/>
            <person name="Young L.Y."/>
            <person name="Zylstra G.J."/>
            <person name="Wawrik B."/>
        </authorList>
    </citation>
    <scope>NUCLEOTIDE SEQUENCE [LARGE SCALE GENOMIC DNA]</scope>
    <source>
        <strain evidence="11 12">AK-01</strain>
    </source>
</reference>
<evidence type="ECO:0000256" key="7">
    <source>
        <dbReference type="RuleBase" id="RU362125"/>
    </source>
</evidence>
<organism evidence="11 12">
    <name type="scientific">Desulfatibacillum aliphaticivorans</name>
    <dbReference type="NCBI Taxonomy" id="218208"/>
    <lineage>
        <taxon>Bacteria</taxon>
        <taxon>Pseudomonadati</taxon>
        <taxon>Thermodesulfobacteriota</taxon>
        <taxon>Desulfobacteria</taxon>
        <taxon>Desulfobacterales</taxon>
        <taxon>Desulfatibacillaceae</taxon>
        <taxon>Desulfatibacillum</taxon>
    </lineage>
</organism>
<dbReference type="Gene3D" id="2.40.110.10">
    <property type="entry name" value="Butyryl-CoA Dehydrogenase, subunit A, domain 2"/>
    <property type="match status" value="1"/>
</dbReference>
<dbReference type="InterPro" id="IPR046373">
    <property type="entry name" value="Acyl-CoA_Oxase/DH_mid-dom_sf"/>
</dbReference>
<comment type="subunit">
    <text evidence="3">Homotetramer.</text>
</comment>
<dbReference type="Pfam" id="PF02771">
    <property type="entry name" value="Acyl-CoA_dh_N"/>
    <property type="match status" value="1"/>
</dbReference>
<evidence type="ECO:0000259" key="9">
    <source>
        <dbReference type="Pfam" id="PF02770"/>
    </source>
</evidence>
<dbReference type="eggNOG" id="COG1960">
    <property type="taxonomic scope" value="Bacteria"/>
</dbReference>
<gene>
    <name evidence="11" type="ordered locus">Dalk_3913</name>
</gene>
<dbReference type="FunFam" id="1.10.540.10:FF:000026">
    <property type="entry name" value="Acyl-CoA dehydrogenase medium chain"/>
    <property type="match status" value="1"/>
</dbReference>
<dbReference type="InterPro" id="IPR036250">
    <property type="entry name" value="AcylCo_DH-like_C"/>
</dbReference>
<dbReference type="InterPro" id="IPR013786">
    <property type="entry name" value="AcylCoA_DH/ox_N"/>
</dbReference>
<dbReference type="InterPro" id="IPR006091">
    <property type="entry name" value="Acyl-CoA_Oxase/DH_mid-dom"/>
</dbReference>
<evidence type="ECO:0000256" key="2">
    <source>
        <dbReference type="ARBA" id="ARBA00009347"/>
    </source>
</evidence>
<name>B8FJD0_DESAL</name>
<evidence type="ECO:0000256" key="1">
    <source>
        <dbReference type="ARBA" id="ARBA00001974"/>
    </source>
</evidence>
<evidence type="ECO:0000256" key="6">
    <source>
        <dbReference type="ARBA" id="ARBA00023002"/>
    </source>
</evidence>
<dbReference type="InterPro" id="IPR009075">
    <property type="entry name" value="AcylCo_DH/oxidase_C"/>
</dbReference>
<protein>
    <submittedName>
        <fullName evidence="11">Acyl-CoA dehydrogenase domain protein</fullName>
    </submittedName>
</protein>
<keyword evidence="5 7" id="KW-0274">FAD</keyword>
<dbReference type="Gene3D" id="1.10.540.10">
    <property type="entry name" value="Acyl-CoA dehydrogenase/oxidase, N-terminal domain"/>
    <property type="match status" value="1"/>
</dbReference>
<dbReference type="InterPro" id="IPR009100">
    <property type="entry name" value="AcylCoA_DH/oxidase_NM_dom_sf"/>
</dbReference>
<dbReference type="Proteomes" id="UP000000739">
    <property type="component" value="Chromosome"/>
</dbReference>
<dbReference type="GO" id="GO:0050660">
    <property type="term" value="F:flavin adenine dinucleotide binding"/>
    <property type="evidence" value="ECO:0007669"/>
    <property type="project" value="InterPro"/>
</dbReference>
<dbReference type="PROSITE" id="PS00072">
    <property type="entry name" value="ACYL_COA_DH_1"/>
    <property type="match status" value="1"/>
</dbReference>
<dbReference type="Gene3D" id="1.20.140.10">
    <property type="entry name" value="Butyryl-CoA Dehydrogenase, subunit A, domain 3"/>
    <property type="match status" value="1"/>
</dbReference>
<accession>B8FJD0</accession>
<dbReference type="AlphaFoldDB" id="B8FJD0"/>
<dbReference type="InterPro" id="IPR006089">
    <property type="entry name" value="Acyl-CoA_DH_CS"/>
</dbReference>
<dbReference type="KEGG" id="dal:Dalk_3913"/>
<keyword evidence="12" id="KW-1185">Reference proteome</keyword>
<dbReference type="InterPro" id="IPR037069">
    <property type="entry name" value="AcylCoA_DH/ox_N_sf"/>
</dbReference>
<dbReference type="Pfam" id="PF00441">
    <property type="entry name" value="Acyl-CoA_dh_1"/>
    <property type="match status" value="1"/>
</dbReference>
<comment type="similarity">
    <text evidence="2 7">Belongs to the acyl-CoA dehydrogenase family.</text>
</comment>
<dbReference type="HOGENOM" id="CLU_018204_0_3_7"/>
<sequence length="380" mass="41569">MGILKLTEDHERFRLQVREYLAREVVPHTMEWEEAHIVPKEAWRKLGEAGYLCPCIAKEYGGPGLDFRYTVIITEEMAAIGQAGLAAMLHSDVVVPYINTYGTEEQKKKYLPGCVSGEIITAVAMTEPGAGSDVGGLEATAEEDGDEIVINGVKTFISNGINCDLVVLAARNPEIADKHAGVSLYLVEDGTPGFTRGKHLDKMGMHSQDTAELFFSNCRIPKENILGQKGHGFLMLMEKLQQERLMSAIANVAGAENALKWAVAYAKETMVDGKPLSKSQAVKFKLAEIATEVSMNRVFLDHLIEEHIAGKDVTALTMMSKFASSEMMNTQLADIIDIFGEYGLLESGPIAKGFRDSRITTIFAGTTEIMKTIIAKSMGL</sequence>
<keyword evidence="4 7" id="KW-0285">Flavoprotein</keyword>
<evidence type="ECO:0000313" key="11">
    <source>
        <dbReference type="EMBL" id="ACL05599.1"/>
    </source>
</evidence>
<feature type="domain" description="Acyl-CoA dehydrogenase/oxidase C-terminal" evidence="8">
    <location>
        <begin position="230"/>
        <end position="378"/>
    </location>
</feature>
<evidence type="ECO:0000259" key="10">
    <source>
        <dbReference type="Pfam" id="PF02771"/>
    </source>
</evidence>
<dbReference type="GO" id="GO:0003995">
    <property type="term" value="F:acyl-CoA dehydrogenase activity"/>
    <property type="evidence" value="ECO:0007669"/>
    <property type="project" value="InterPro"/>
</dbReference>
<dbReference type="FunFam" id="2.40.110.10:FF:000002">
    <property type="entry name" value="Acyl-CoA dehydrogenase fadE12"/>
    <property type="match status" value="1"/>
</dbReference>
<evidence type="ECO:0000256" key="4">
    <source>
        <dbReference type="ARBA" id="ARBA00022630"/>
    </source>
</evidence>
<feature type="domain" description="Acyl-CoA oxidase/dehydrogenase middle" evidence="9">
    <location>
        <begin position="122"/>
        <end position="218"/>
    </location>
</feature>
<dbReference type="PANTHER" id="PTHR43884:SF12">
    <property type="entry name" value="ISOVALERYL-COA DEHYDROGENASE, MITOCHONDRIAL-RELATED"/>
    <property type="match status" value="1"/>
</dbReference>
<keyword evidence="6 7" id="KW-0560">Oxidoreductase</keyword>
<proteinExistence type="inferred from homology"/>
<evidence type="ECO:0000256" key="5">
    <source>
        <dbReference type="ARBA" id="ARBA00022827"/>
    </source>
</evidence>
<feature type="domain" description="Acyl-CoA dehydrogenase/oxidase N-terminal" evidence="10">
    <location>
        <begin position="7"/>
        <end position="118"/>
    </location>
</feature>
<dbReference type="SUPFAM" id="SSF47203">
    <property type="entry name" value="Acyl-CoA dehydrogenase C-terminal domain-like"/>
    <property type="match status" value="1"/>
</dbReference>
<evidence type="ECO:0000313" key="12">
    <source>
        <dbReference type="Proteomes" id="UP000000739"/>
    </source>
</evidence>
<dbReference type="RefSeq" id="WP_015948648.1">
    <property type="nucleotide sequence ID" value="NC_011768.1"/>
</dbReference>
<evidence type="ECO:0000256" key="3">
    <source>
        <dbReference type="ARBA" id="ARBA00011881"/>
    </source>
</evidence>